<proteinExistence type="predicted"/>
<dbReference type="InterPro" id="IPR011009">
    <property type="entry name" value="Kinase-like_dom_sf"/>
</dbReference>
<name>A0A5B0N8L8_PUCGR</name>
<keyword evidence="2" id="KW-0808">Transferase</keyword>
<organism evidence="5 8">
    <name type="scientific">Puccinia graminis f. sp. tritici</name>
    <dbReference type="NCBI Taxonomy" id="56615"/>
    <lineage>
        <taxon>Eukaryota</taxon>
        <taxon>Fungi</taxon>
        <taxon>Dikarya</taxon>
        <taxon>Basidiomycota</taxon>
        <taxon>Pucciniomycotina</taxon>
        <taxon>Pucciniomycetes</taxon>
        <taxon>Pucciniales</taxon>
        <taxon>Pucciniaceae</taxon>
        <taxon>Puccinia</taxon>
    </lineage>
</organism>
<dbReference type="Proteomes" id="UP000324748">
    <property type="component" value="Unassembled WGS sequence"/>
</dbReference>
<dbReference type="Gene3D" id="3.20.200.10">
    <property type="entry name" value="MHCK/EF2 kinase"/>
    <property type="match status" value="1"/>
</dbReference>
<keyword evidence="1" id="KW-0723">Serine/threonine-protein kinase</keyword>
<comment type="caution">
    <text evidence="5">The sequence shown here is derived from an EMBL/GenBank/DDBJ whole genome shotgun (WGS) entry which is preliminary data.</text>
</comment>
<dbReference type="GO" id="GO:0004674">
    <property type="term" value="F:protein serine/threonine kinase activity"/>
    <property type="evidence" value="ECO:0007669"/>
    <property type="project" value="UniProtKB-KW"/>
</dbReference>
<evidence type="ECO:0000256" key="2">
    <source>
        <dbReference type="ARBA" id="ARBA00022679"/>
    </source>
</evidence>
<keyword evidence="3" id="KW-0418">Kinase</keyword>
<evidence type="ECO:0000256" key="3">
    <source>
        <dbReference type="ARBA" id="ARBA00022777"/>
    </source>
</evidence>
<evidence type="ECO:0000259" key="4">
    <source>
        <dbReference type="PROSITE" id="PS51158"/>
    </source>
</evidence>
<dbReference type="OrthoDB" id="10612995at2759"/>
<evidence type="ECO:0000313" key="8">
    <source>
        <dbReference type="Proteomes" id="UP000325313"/>
    </source>
</evidence>
<dbReference type="PROSITE" id="PS51158">
    <property type="entry name" value="ALPHA_KINASE"/>
    <property type="match status" value="1"/>
</dbReference>
<dbReference type="Pfam" id="PF02816">
    <property type="entry name" value="Alpha_kinase"/>
    <property type="match status" value="1"/>
</dbReference>
<protein>
    <recommendedName>
        <fullName evidence="4">Alpha-type protein kinase domain-containing protein</fullName>
    </recommendedName>
</protein>
<evidence type="ECO:0000256" key="1">
    <source>
        <dbReference type="ARBA" id="ARBA00022527"/>
    </source>
</evidence>
<sequence>MRTYAVSRQFMALFCKVIGSSKASSDERKLASTLRIIDGFPVHNNVESGKTNQSFDFFQENDMIDGPGSGDGNGNNMSNIKEPLDNEEPCQVFFFQEKIEGYRALLPPLANEYGISNASSPIDKILHAFQHWVYVTTKGQMTVTNLQGNPPLITKPKVINVNPR</sequence>
<dbReference type="EMBL" id="VSWC01000081">
    <property type="protein sequence ID" value="KAA1091965.1"/>
    <property type="molecule type" value="Genomic_DNA"/>
</dbReference>
<evidence type="ECO:0000313" key="5">
    <source>
        <dbReference type="EMBL" id="KAA1085092.1"/>
    </source>
</evidence>
<evidence type="ECO:0000313" key="7">
    <source>
        <dbReference type="Proteomes" id="UP000324748"/>
    </source>
</evidence>
<dbReference type="SUPFAM" id="SSF56112">
    <property type="entry name" value="Protein kinase-like (PK-like)"/>
    <property type="match status" value="1"/>
</dbReference>
<dbReference type="GO" id="GO:0005524">
    <property type="term" value="F:ATP binding"/>
    <property type="evidence" value="ECO:0007669"/>
    <property type="project" value="InterPro"/>
</dbReference>
<evidence type="ECO:0000313" key="6">
    <source>
        <dbReference type="EMBL" id="KAA1091965.1"/>
    </source>
</evidence>
<keyword evidence="7" id="KW-1185">Reference proteome</keyword>
<dbReference type="AlphaFoldDB" id="A0A5B0N8L8"/>
<dbReference type="EMBL" id="VDEP01000418">
    <property type="protein sequence ID" value="KAA1085092.1"/>
    <property type="molecule type" value="Genomic_DNA"/>
</dbReference>
<dbReference type="InterPro" id="IPR004166">
    <property type="entry name" value="a-kinase_dom"/>
</dbReference>
<accession>A0A5B0N8L8</accession>
<reference evidence="7 8" key="1">
    <citation type="submission" date="2019-05" db="EMBL/GenBank/DDBJ databases">
        <title>Emergence of the Ug99 lineage of the wheat stem rust pathogen through somatic hybridization.</title>
        <authorList>
            <person name="Li F."/>
            <person name="Upadhyaya N.M."/>
            <person name="Sperschneider J."/>
            <person name="Matny O."/>
            <person name="Nguyen-Phuc H."/>
            <person name="Mago R."/>
            <person name="Raley C."/>
            <person name="Miller M.E."/>
            <person name="Silverstein K.A.T."/>
            <person name="Henningsen E."/>
            <person name="Hirsch C.D."/>
            <person name="Visser B."/>
            <person name="Pretorius Z.A."/>
            <person name="Steffenson B.J."/>
            <person name="Schwessinger B."/>
            <person name="Dodds P.N."/>
            <person name="Figueroa M."/>
        </authorList>
    </citation>
    <scope>NUCLEOTIDE SEQUENCE [LARGE SCALE GENOMIC DNA]</scope>
    <source>
        <strain evidence="6">21-0</strain>
        <strain evidence="5 8">Ug99</strain>
    </source>
</reference>
<gene>
    <name evidence="6" type="ORF">PGT21_001727</name>
    <name evidence="5" type="ORF">PGTUg99_002962</name>
</gene>
<feature type="domain" description="Alpha-type protein kinase" evidence="4">
    <location>
        <begin position="1"/>
        <end position="164"/>
    </location>
</feature>
<dbReference type="Proteomes" id="UP000325313">
    <property type="component" value="Unassembled WGS sequence"/>
</dbReference>